<proteinExistence type="predicted"/>
<organism evidence="3 4">
    <name type="scientific">Tothia fuscella</name>
    <dbReference type="NCBI Taxonomy" id="1048955"/>
    <lineage>
        <taxon>Eukaryota</taxon>
        <taxon>Fungi</taxon>
        <taxon>Dikarya</taxon>
        <taxon>Ascomycota</taxon>
        <taxon>Pezizomycotina</taxon>
        <taxon>Dothideomycetes</taxon>
        <taxon>Pleosporomycetidae</taxon>
        <taxon>Venturiales</taxon>
        <taxon>Cylindrosympodiaceae</taxon>
        <taxon>Tothia</taxon>
    </lineage>
</organism>
<evidence type="ECO:0000313" key="4">
    <source>
        <dbReference type="Proteomes" id="UP000800235"/>
    </source>
</evidence>
<dbReference type="AlphaFoldDB" id="A0A9P4NUH8"/>
<feature type="compositionally biased region" description="Polar residues" evidence="1">
    <location>
        <begin position="110"/>
        <end position="123"/>
    </location>
</feature>
<keyword evidence="2" id="KW-0812">Transmembrane</keyword>
<evidence type="ECO:0000256" key="1">
    <source>
        <dbReference type="SAM" id="MobiDB-lite"/>
    </source>
</evidence>
<feature type="region of interest" description="Disordered" evidence="1">
    <location>
        <begin position="156"/>
        <end position="317"/>
    </location>
</feature>
<feature type="region of interest" description="Disordered" evidence="1">
    <location>
        <begin position="1"/>
        <end position="24"/>
    </location>
</feature>
<keyword evidence="2" id="KW-1133">Transmembrane helix</keyword>
<keyword evidence="4" id="KW-1185">Reference proteome</keyword>
<feature type="region of interest" description="Disordered" evidence="1">
    <location>
        <begin position="333"/>
        <end position="379"/>
    </location>
</feature>
<comment type="caution">
    <text evidence="3">The sequence shown here is derived from an EMBL/GenBank/DDBJ whole genome shotgun (WGS) entry which is preliminary data.</text>
</comment>
<feature type="compositionally biased region" description="Low complexity" evidence="1">
    <location>
        <begin position="89"/>
        <end position="109"/>
    </location>
</feature>
<feature type="region of interest" description="Disordered" evidence="1">
    <location>
        <begin position="86"/>
        <end position="125"/>
    </location>
</feature>
<sequence length="379" mass="39123">MAAVVTTSTPTGQTTTTTPLTNTTPLTTTALLTTATTPNVITSQVVAPTTVPATTQLVTSVVSVSNINGTPMPPSTVIITRITTPTQVPSNAPPQSTTSSSAAATSAGSLNPNNPNKSTSQDGLSPAGKTAIAVVIPIVVIALLILAGLFLWRRRKQRKDAEEERRKEMEAYGFNPNHDPTLPAVGGGATDSEMGEDQSGGYRGWGNTSNATRKASTTLSSNQQLSDHGYSPGSPTQASDGHSGDPLVAGAAVAGGAAAGGHHRRQSTMDSDTMGPMGAAPVAGSGRADMRRGPSNASSHYSIGDHSNHSNEAPVPVSQDYYTDNAYFTPGPYESNYGGGAAQDARQPVLRENPARRNTRIQEANVFPQQGSTGIAQNF</sequence>
<dbReference type="Proteomes" id="UP000800235">
    <property type="component" value="Unassembled WGS sequence"/>
</dbReference>
<evidence type="ECO:0000256" key="2">
    <source>
        <dbReference type="SAM" id="Phobius"/>
    </source>
</evidence>
<feature type="compositionally biased region" description="Basic and acidic residues" evidence="1">
    <location>
        <begin position="159"/>
        <end position="170"/>
    </location>
</feature>
<evidence type="ECO:0000313" key="3">
    <source>
        <dbReference type="EMBL" id="KAF2431895.1"/>
    </source>
</evidence>
<keyword evidence="2" id="KW-0472">Membrane</keyword>
<feature type="transmembrane region" description="Helical" evidence="2">
    <location>
        <begin position="131"/>
        <end position="152"/>
    </location>
</feature>
<feature type="compositionally biased region" description="Polar residues" evidence="1">
    <location>
        <begin position="206"/>
        <end position="226"/>
    </location>
</feature>
<accession>A0A9P4NUH8</accession>
<dbReference type="OrthoDB" id="5411678at2759"/>
<reference evidence="3" key="1">
    <citation type="journal article" date="2020" name="Stud. Mycol.">
        <title>101 Dothideomycetes genomes: a test case for predicting lifestyles and emergence of pathogens.</title>
        <authorList>
            <person name="Haridas S."/>
            <person name="Albert R."/>
            <person name="Binder M."/>
            <person name="Bloem J."/>
            <person name="Labutti K."/>
            <person name="Salamov A."/>
            <person name="Andreopoulos B."/>
            <person name="Baker S."/>
            <person name="Barry K."/>
            <person name="Bills G."/>
            <person name="Bluhm B."/>
            <person name="Cannon C."/>
            <person name="Castanera R."/>
            <person name="Culley D."/>
            <person name="Daum C."/>
            <person name="Ezra D."/>
            <person name="Gonzalez J."/>
            <person name="Henrissat B."/>
            <person name="Kuo A."/>
            <person name="Liang C."/>
            <person name="Lipzen A."/>
            <person name="Lutzoni F."/>
            <person name="Magnuson J."/>
            <person name="Mondo S."/>
            <person name="Nolan M."/>
            <person name="Ohm R."/>
            <person name="Pangilinan J."/>
            <person name="Park H.-J."/>
            <person name="Ramirez L."/>
            <person name="Alfaro M."/>
            <person name="Sun H."/>
            <person name="Tritt A."/>
            <person name="Yoshinaga Y."/>
            <person name="Zwiers L.-H."/>
            <person name="Turgeon B."/>
            <person name="Goodwin S."/>
            <person name="Spatafora J."/>
            <person name="Crous P."/>
            <person name="Grigoriev I."/>
        </authorList>
    </citation>
    <scope>NUCLEOTIDE SEQUENCE</scope>
    <source>
        <strain evidence="3">CBS 130266</strain>
    </source>
</reference>
<protein>
    <submittedName>
        <fullName evidence="3">Uncharacterized protein</fullName>
    </submittedName>
</protein>
<dbReference type="EMBL" id="MU007029">
    <property type="protein sequence ID" value="KAF2431895.1"/>
    <property type="molecule type" value="Genomic_DNA"/>
</dbReference>
<gene>
    <name evidence="3" type="ORF">EJ08DRAFT_168309</name>
</gene>
<name>A0A9P4NUH8_9PEZI</name>
<feature type="compositionally biased region" description="Polar residues" evidence="1">
    <location>
        <begin position="367"/>
        <end position="379"/>
    </location>
</feature>